<name>A0AAE0PBS3_SORBR</name>
<evidence type="ECO:0000256" key="3">
    <source>
        <dbReference type="ARBA" id="ARBA00022989"/>
    </source>
</evidence>
<organism evidence="9 10">
    <name type="scientific">Sordaria brevicollis</name>
    <dbReference type="NCBI Taxonomy" id="83679"/>
    <lineage>
        <taxon>Eukaryota</taxon>
        <taxon>Fungi</taxon>
        <taxon>Dikarya</taxon>
        <taxon>Ascomycota</taxon>
        <taxon>Pezizomycotina</taxon>
        <taxon>Sordariomycetes</taxon>
        <taxon>Sordariomycetidae</taxon>
        <taxon>Sordariales</taxon>
        <taxon>Sordariaceae</taxon>
        <taxon>Sordaria</taxon>
    </lineage>
</organism>
<feature type="transmembrane region" description="Helical" evidence="7">
    <location>
        <begin position="161"/>
        <end position="181"/>
    </location>
</feature>
<evidence type="ECO:0000256" key="5">
    <source>
        <dbReference type="ARBA" id="ARBA00038359"/>
    </source>
</evidence>
<reference evidence="9" key="1">
    <citation type="journal article" date="2023" name="Mol. Phylogenet. Evol.">
        <title>Genome-scale phylogeny and comparative genomics of the fungal order Sordariales.</title>
        <authorList>
            <person name="Hensen N."/>
            <person name="Bonometti L."/>
            <person name="Westerberg I."/>
            <person name="Brannstrom I.O."/>
            <person name="Guillou S."/>
            <person name="Cros-Aarteil S."/>
            <person name="Calhoun S."/>
            <person name="Haridas S."/>
            <person name="Kuo A."/>
            <person name="Mondo S."/>
            <person name="Pangilinan J."/>
            <person name="Riley R."/>
            <person name="LaButti K."/>
            <person name="Andreopoulos B."/>
            <person name="Lipzen A."/>
            <person name="Chen C."/>
            <person name="Yan M."/>
            <person name="Daum C."/>
            <person name="Ng V."/>
            <person name="Clum A."/>
            <person name="Steindorff A."/>
            <person name="Ohm R.A."/>
            <person name="Martin F."/>
            <person name="Silar P."/>
            <person name="Natvig D.O."/>
            <person name="Lalanne C."/>
            <person name="Gautier V."/>
            <person name="Ament-Velasquez S.L."/>
            <person name="Kruys A."/>
            <person name="Hutchinson M.I."/>
            <person name="Powell A.J."/>
            <person name="Barry K."/>
            <person name="Miller A.N."/>
            <person name="Grigoriev I.V."/>
            <person name="Debuchy R."/>
            <person name="Gladieux P."/>
            <person name="Hiltunen Thoren M."/>
            <person name="Johannesson H."/>
        </authorList>
    </citation>
    <scope>NUCLEOTIDE SEQUENCE</scope>
    <source>
        <strain evidence="9">FGSC 1904</strain>
    </source>
</reference>
<keyword evidence="2 7" id="KW-0812">Transmembrane</keyword>
<evidence type="ECO:0000313" key="10">
    <source>
        <dbReference type="Proteomes" id="UP001281003"/>
    </source>
</evidence>
<comment type="similarity">
    <text evidence="5">Belongs to the SAT4 family.</text>
</comment>
<dbReference type="PANTHER" id="PTHR33048">
    <property type="entry name" value="PTH11-LIKE INTEGRAL MEMBRANE PROTEIN (AFU_ORTHOLOGUE AFUA_5G11245)"/>
    <property type="match status" value="1"/>
</dbReference>
<evidence type="ECO:0000259" key="8">
    <source>
        <dbReference type="Pfam" id="PF20684"/>
    </source>
</evidence>
<protein>
    <recommendedName>
        <fullName evidence="8">Rhodopsin domain-containing protein</fullName>
    </recommendedName>
</protein>
<dbReference type="Pfam" id="PF20684">
    <property type="entry name" value="Fung_rhodopsin"/>
    <property type="match status" value="1"/>
</dbReference>
<dbReference type="GO" id="GO:0016020">
    <property type="term" value="C:membrane"/>
    <property type="evidence" value="ECO:0007669"/>
    <property type="project" value="UniProtKB-SubCell"/>
</dbReference>
<keyword evidence="3 7" id="KW-1133">Transmembrane helix</keyword>
<evidence type="ECO:0000256" key="1">
    <source>
        <dbReference type="ARBA" id="ARBA00004141"/>
    </source>
</evidence>
<feature type="domain" description="Rhodopsin" evidence="8">
    <location>
        <begin position="14"/>
        <end position="281"/>
    </location>
</feature>
<reference evidence="9" key="2">
    <citation type="submission" date="2023-07" db="EMBL/GenBank/DDBJ databases">
        <authorList>
            <consortium name="Lawrence Berkeley National Laboratory"/>
            <person name="Haridas S."/>
            <person name="Hensen N."/>
            <person name="Bonometti L."/>
            <person name="Westerberg I."/>
            <person name="Brannstrom I.O."/>
            <person name="Guillou S."/>
            <person name="Cros-Aarteil S."/>
            <person name="Calhoun S."/>
            <person name="Kuo A."/>
            <person name="Mondo S."/>
            <person name="Pangilinan J."/>
            <person name="Riley R."/>
            <person name="LaButti K."/>
            <person name="Andreopoulos B."/>
            <person name="Lipzen A."/>
            <person name="Chen C."/>
            <person name="Yanf M."/>
            <person name="Daum C."/>
            <person name="Ng V."/>
            <person name="Clum A."/>
            <person name="Steindorff A."/>
            <person name="Ohm R."/>
            <person name="Martin F."/>
            <person name="Silar P."/>
            <person name="Natvig D."/>
            <person name="Lalanne C."/>
            <person name="Gautier V."/>
            <person name="Ament-velasquez S.L."/>
            <person name="Kruys A."/>
            <person name="Hutchinson M.I."/>
            <person name="Powell A.J."/>
            <person name="Barry K."/>
            <person name="Miller A.N."/>
            <person name="Grigoriev I.V."/>
            <person name="Debuchy R."/>
            <person name="Gladieux P."/>
            <person name="Thoren M.H."/>
            <person name="Johannesson H."/>
        </authorList>
    </citation>
    <scope>NUCLEOTIDE SEQUENCE</scope>
    <source>
        <strain evidence="9">FGSC 1904</strain>
    </source>
</reference>
<dbReference type="Proteomes" id="UP001281003">
    <property type="component" value="Unassembled WGS sequence"/>
</dbReference>
<dbReference type="EMBL" id="JAUTDP010000008">
    <property type="protein sequence ID" value="KAK3396963.1"/>
    <property type="molecule type" value="Genomic_DNA"/>
</dbReference>
<evidence type="ECO:0000256" key="6">
    <source>
        <dbReference type="SAM" id="MobiDB-lite"/>
    </source>
</evidence>
<evidence type="ECO:0000313" key="9">
    <source>
        <dbReference type="EMBL" id="KAK3396963.1"/>
    </source>
</evidence>
<dbReference type="InterPro" id="IPR052337">
    <property type="entry name" value="SAT4-like"/>
</dbReference>
<feature type="region of interest" description="Disordered" evidence="6">
    <location>
        <begin position="305"/>
        <end position="328"/>
    </location>
</feature>
<dbReference type="InterPro" id="IPR049326">
    <property type="entry name" value="Rhodopsin_dom_fungi"/>
</dbReference>
<evidence type="ECO:0000256" key="7">
    <source>
        <dbReference type="SAM" id="Phobius"/>
    </source>
</evidence>
<comment type="subcellular location">
    <subcellularLocation>
        <location evidence="1">Membrane</location>
        <topology evidence="1">Multi-pass membrane protein</topology>
    </subcellularLocation>
</comment>
<feature type="transmembrane region" description="Helical" evidence="7">
    <location>
        <begin position="31"/>
        <end position="51"/>
    </location>
</feature>
<dbReference type="PANTHER" id="PTHR33048:SF92">
    <property type="entry name" value="INTEGRAL MEMBRANE PROTEIN"/>
    <property type="match status" value="1"/>
</dbReference>
<keyword evidence="10" id="KW-1185">Reference proteome</keyword>
<keyword evidence="4 7" id="KW-0472">Membrane</keyword>
<feature type="transmembrane region" description="Helical" evidence="7">
    <location>
        <begin position="71"/>
        <end position="97"/>
    </location>
</feature>
<dbReference type="AlphaFoldDB" id="A0AAE0PBS3"/>
<gene>
    <name evidence="9" type="ORF">B0T20DRAFT_500500</name>
</gene>
<evidence type="ECO:0000256" key="4">
    <source>
        <dbReference type="ARBA" id="ARBA00023136"/>
    </source>
</evidence>
<sequence length="345" mass="38323">MLGFLAIATICMSLRFYSKRVSKSKYFLDDYVLIASWIVAIIYNSIALYMTRFGLGLELGYYAQVLSKERFYATPALIFSAITACWISKLSFFITLIRLVSKRRQKAMLWFLMTTSTASLLALSIMQSFVECGRLVPVLADRPGNFGKSCAHPIMTGAFSVYASVYATLMDFVLSLVPAFVIWKLKMKRAEKVAIICAMSTGCFAGGVSVLKVFKTYTLLFEKLDDAFLRYIFSGNYDSTVMRYMFKDPYKGGLVCALNSLEVSCTIIAASIPFFRPLIQRVTAKNNKSREEETVVMSAIPGSCRGHGGHGRHARLGSTSDVDGRKPAGAGYDDSVAILEVERKL</sequence>
<feature type="transmembrane region" description="Helical" evidence="7">
    <location>
        <begin position="109"/>
        <end position="130"/>
    </location>
</feature>
<comment type="caution">
    <text evidence="9">The sequence shown here is derived from an EMBL/GenBank/DDBJ whole genome shotgun (WGS) entry which is preliminary data.</text>
</comment>
<evidence type="ECO:0000256" key="2">
    <source>
        <dbReference type="ARBA" id="ARBA00022692"/>
    </source>
</evidence>
<accession>A0AAE0PBS3</accession>
<proteinExistence type="inferred from homology"/>
<feature type="transmembrane region" description="Helical" evidence="7">
    <location>
        <begin position="252"/>
        <end position="275"/>
    </location>
</feature>